<keyword evidence="2" id="KW-0963">Cytoplasm</keyword>
<keyword evidence="3" id="KW-0206">Cytoskeleton</keyword>
<evidence type="ECO:0000313" key="6">
    <source>
        <dbReference type="Proteomes" id="UP000695007"/>
    </source>
</evidence>
<evidence type="ECO:0000256" key="1">
    <source>
        <dbReference type="ARBA" id="ARBA00004300"/>
    </source>
</evidence>
<dbReference type="PANTHER" id="PTHR31144">
    <property type="entry name" value="UPF0602 PROTEIN C4ORF47"/>
    <property type="match status" value="1"/>
</dbReference>
<evidence type="ECO:0000256" key="5">
    <source>
        <dbReference type="ARBA" id="ARBA00035693"/>
    </source>
</evidence>
<evidence type="ECO:0000256" key="2">
    <source>
        <dbReference type="ARBA" id="ARBA00022490"/>
    </source>
</evidence>
<name>A0AAJ6YUU8_9HYME</name>
<dbReference type="RefSeq" id="XP_011504786.1">
    <property type="nucleotide sequence ID" value="XM_011506484.1"/>
</dbReference>
<comment type="subcellular location">
    <subcellularLocation>
        <location evidence="1">Cytoplasm</location>
        <location evidence="1">Cytoskeleton</location>
        <location evidence="1">Microtubule organizing center</location>
        <location evidence="1">Centrosome</location>
    </subcellularLocation>
</comment>
<dbReference type="Pfam" id="PF15239">
    <property type="entry name" value="CFAP96-like"/>
    <property type="match status" value="1"/>
</dbReference>
<comment type="similarity">
    <text evidence="4">Belongs to the CFAP96 family.</text>
</comment>
<protein>
    <recommendedName>
        <fullName evidence="5">Cilia-and flagella-associated protein 96</fullName>
    </recommendedName>
</protein>
<dbReference type="PANTHER" id="PTHR31144:SF1">
    <property type="entry name" value="UPF0602 PROTEIN C4ORF47"/>
    <property type="match status" value="1"/>
</dbReference>
<sequence>MHFGKLDMDRIGYFDDSITGPFDVYVSDSAKNGLRDGLDKGTQIRCKKSGDFFEKDIKRIFIGEVLPELCIPKKKKKRKLIKLGIIKPTGTPKLHSTPGDWYGCIGKQPSAFSPQTKTPPEPIGKPEKAPANFMTNPNPVGGPGYLNICLNPYMPIYDDYEPYDPVYKKKKKTDKNIRPRLFVSTCSPIVYFWDNPYTPVTMPSADNPIRTRNRKSRKSKILKKLHSTLFKLTFPGAPKGKNSGCFQKFPTHMSEPYEKIQRRTWKIKPQPPLMSSTPQFRSKFSISIIDHVTNVALNANNFTVYKEQVYPLY</sequence>
<dbReference type="GO" id="GO:0005813">
    <property type="term" value="C:centrosome"/>
    <property type="evidence" value="ECO:0007669"/>
    <property type="project" value="UniProtKB-SubCell"/>
</dbReference>
<organism evidence="6 7">
    <name type="scientific">Ceratosolen solmsi marchali</name>
    <dbReference type="NCBI Taxonomy" id="326594"/>
    <lineage>
        <taxon>Eukaryota</taxon>
        <taxon>Metazoa</taxon>
        <taxon>Ecdysozoa</taxon>
        <taxon>Arthropoda</taxon>
        <taxon>Hexapoda</taxon>
        <taxon>Insecta</taxon>
        <taxon>Pterygota</taxon>
        <taxon>Neoptera</taxon>
        <taxon>Endopterygota</taxon>
        <taxon>Hymenoptera</taxon>
        <taxon>Apocrita</taxon>
        <taxon>Proctotrupomorpha</taxon>
        <taxon>Chalcidoidea</taxon>
        <taxon>Agaonidae</taxon>
        <taxon>Agaoninae</taxon>
        <taxon>Ceratosolen</taxon>
    </lineage>
</organism>
<dbReference type="KEGG" id="csol:105367715"/>
<proteinExistence type="inferred from homology"/>
<evidence type="ECO:0000256" key="4">
    <source>
        <dbReference type="ARBA" id="ARBA00035656"/>
    </source>
</evidence>
<gene>
    <name evidence="7" type="primary">LOC105367715</name>
</gene>
<dbReference type="Proteomes" id="UP000695007">
    <property type="component" value="Unplaced"/>
</dbReference>
<keyword evidence="6" id="KW-1185">Reference proteome</keyword>
<dbReference type="GeneID" id="105367715"/>
<dbReference type="InterPro" id="IPR029358">
    <property type="entry name" value="CFAP96"/>
</dbReference>
<dbReference type="AlphaFoldDB" id="A0AAJ6YUU8"/>
<evidence type="ECO:0000256" key="3">
    <source>
        <dbReference type="ARBA" id="ARBA00023212"/>
    </source>
</evidence>
<reference evidence="7" key="1">
    <citation type="submission" date="2025-08" db="UniProtKB">
        <authorList>
            <consortium name="RefSeq"/>
        </authorList>
    </citation>
    <scope>IDENTIFICATION</scope>
</reference>
<dbReference type="GO" id="GO:0005881">
    <property type="term" value="C:cytoplasmic microtubule"/>
    <property type="evidence" value="ECO:0007669"/>
    <property type="project" value="TreeGrafter"/>
</dbReference>
<accession>A0AAJ6YUU8</accession>
<evidence type="ECO:0000313" key="7">
    <source>
        <dbReference type="RefSeq" id="XP_011504786.1"/>
    </source>
</evidence>